<sequence length="451" mass="53091">MSFETLPNEILIQVFGLLHRNDVHSLMHVCKQWHMAAVLLYFQKIRVIEKHIKADSLFINGNFTQELTIYRGHTTKDPLREKESDKSTFLKLLSCLPNLEKIDIQSRTLPNQYMSILRELINTDTYPQRIEEISFYSHCPKERVSHFLSCYNFRKSIRRLETQVSSDFLISTTSKSLCYFLPQFTYLTQLTYSCSQEDDVTLFDILLCCENIVDFKYSSRYPIPSRASSQVGATCNKHLKRLTISSPIGTSAYINYVRTMQPLDYLNLTIERDGYEIFQVIEPFADVFQKFKEFRIDFNGGEYSSIPSSFTSSFYSVLCKLKCDRRILYDATFTSSECTSDDILVVRDDELSFRYIMREYDSRSFVEKHDIIDRQQIVKGLTFTEIRSSLTDILNYSKTFPQLETLYIQLLFLHSQSVQSSRRPCKNETLRFHILQVRLWRFPLLQKNVFE</sequence>
<dbReference type="OrthoDB" id="2322499at2759"/>
<dbReference type="Gene3D" id="3.80.10.10">
    <property type="entry name" value="Ribonuclease Inhibitor"/>
    <property type="match status" value="1"/>
</dbReference>
<feature type="domain" description="F-box" evidence="1">
    <location>
        <begin position="1"/>
        <end position="45"/>
    </location>
</feature>
<dbReference type="CDD" id="cd09917">
    <property type="entry name" value="F-box_SF"/>
    <property type="match status" value="1"/>
</dbReference>
<dbReference type="InterPro" id="IPR032675">
    <property type="entry name" value="LRR_dom_sf"/>
</dbReference>
<comment type="caution">
    <text evidence="2">The sequence shown here is derived from an EMBL/GenBank/DDBJ whole genome shotgun (WGS) entry which is preliminary data.</text>
</comment>
<organism evidence="2 3">
    <name type="scientific">Mucor saturninus</name>
    <dbReference type="NCBI Taxonomy" id="64648"/>
    <lineage>
        <taxon>Eukaryota</taxon>
        <taxon>Fungi</taxon>
        <taxon>Fungi incertae sedis</taxon>
        <taxon>Mucoromycota</taxon>
        <taxon>Mucoromycotina</taxon>
        <taxon>Mucoromycetes</taxon>
        <taxon>Mucorales</taxon>
        <taxon>Mucorineae</taxon>
        <taxon>Mucoraceae</taxon>
        <taxon>Mucor</taxon>
    </lineage>
</organism>
<dbReference type="Gene3D" id="1.20.1280.50">
    <property type="match status" value="1"/>
</dbReference>
<name>A0A8H7R711_9FUNG</name>
<evidence type="ECO:0000313" key="3">
    <source>
        <dbReference type="Proteomes" id="UP000603453"/>
    </source>
</evidence>
<accession>A0A8H7R711</accession>
<dbReference type="Pfam" id="PF12937">
    <property type="entry name" value="F-box-like"/>
    <property type="match status" value="1"/>
</dbReference>
<dbReference type="PROSITE" id="PS50181">
    <property type="entry name" value="FBOX"/>
    <property type="match status" value="1"/>
</dbReference>
<keyword evidence="3" id="KW-1185">Reference proteome</keyword>
<dbReference type="InterPro" id="IPR036047">
    <property type="entry name" value="F-box-like_dom_sf"/>
</dbReference>
<proteinExistence type="predicted"/>
<dbReference type="InterPro" id="IPR001810">
    <property type="entry name" value="F-box_dom"/>
</dbReference>
<dbReference type="SUPFAM" id="SSF81383">
    <property type="entry name" value="F-box domain"/>
    <property type="match status" value="1"/>
</dbReference>
<reference evidence="2" key="1">
    <citation type="submission" date="2020-12" db="EMBL/GenBank/DDBJ databases">
        <title>Metabolic potential, ecology and presence of endohyphal bacteria is reflected in genomic diversity of Mucoromycotina.</title>
        <authorList>
            <person name="Muszewska A."/>
            <person name="Okrasinska A."/>
            <person name="Steczkiewicz K."/>
            <person name="Drgas O."/>
            <person name="Orlowska M."/>
            <person name="Perlinska-Lenart U."/>
            <person name="Aleksandrzak-Piekarczyk T."/>
            <person name="Szatraj K."/>
            <person name="Zielenkiewicz U."/>
            <person name="Pilsyk S."/>
            <person name="Malc E."/>
            <person name="Mieczkowski P."/>
            <person name="Kruszewska J.S."/>
            <person name="Biernat P."/>
            <person name="Pawlowska J."/>
        </authorList>
    </citation>
    <scope>NUCLEOTIDE SEQUENCE</scope>
    <source>
        <strain evidence="2">WA0000017839</strain>
    </source>
</reference>
<dbReference type="AlphaFoldDB" id="A0A8H7R711"/>
<gene>
    <name evidence="2" type="ORF">INT47_005954</name>
</gene>
<protein>
    <recommendedName>
        <fullName evidence="1">F-box domain-containing protein</fullName>
    </recommendedName>
</protein>
<evidence type="ECO:0000259" key="1">
    <source>
        <dbReference type="PROSITE" id="PS50181"/>
    </source>
</evidence>
<evidence type="ECO:0000313" key="2">
    <source>
        <dbReference type="EMBL" id="KAG2205579.1"/>
    </source>
</evidence>
<dbReference type="EMBL" id="JAEPRD010000036">
    <property type="protein sequence ID" value="KAG2205579.1"/>
    <property type="molecule type" value="Genomic_DNA"/>
</dbReference>
<dbReference type="Proteomes" id="UP000603453">
    <property type="component" value="Unassembled WGS sequence"/>
</dbReference>